<evidence type="ECO:0000256" key="4">
    <source>
        <dbReference type="ARBA" id="ARBA00023172"/>
    </source>
</evidence>
<comment type="caution">
    <text evidence="6">The sequence shown here is derived from an EMBL/GenBank/DDBJ whole genome shotgun (WGS) entry which is preliminary data.</text>
</comment>
<proteinExistence type="predicted"/>
<dbReference type="SUPFAM" id="SSF56349">
    <property type="entry name" value="DNA breaking-rejoining enzymes"/>
    <property type="match status" value="1"/>
</dbReference>
<reference evidence="6" key="1">
    <citation type="journal article" date="2023" name="Insect Mol. Biol.">
        <title>Genome sequencing provides insights into the evolution of gene families encoding plant cell wall-degrading enzymes in longhorned beetles.</title>
        <authorList>
            <person name="Shin N.R."/>
            <person name="Okamura Y."/>
            <person name="Kirsch R."/>
            <person name="Pauchet Y."/>
        </authorList>
    </citation>
    <scope>NUCLEOTIDE SEQUENCE</scope>
    <source>
        <strain evidence="6">MMC_N1</strain>
    </source>
</reference>
<accession>A0ABQ9IR06</accession>
<evidence type="ECO:0000259" key="5">
    <source>
        <dbReference type="Pfam" id="PF12012"/>
    </source>
</evidence>
<feature type="domain" description="ZMYM2-like/QRICH1 C-terminal" evidence="5">
    <location>
        <begin position="57"/>
        <end position="131"/>
    </location>
</feature>
<keyword evidence="3" id="KW-0832">Ubl conjugation</keyword>
<dbReference type="Gene3D" id="1.10.443.10">
    <property type="entry name" value="Intergrase catalytic core"/>
    <property type="match status" value="1"/>
</dbReference>
<keyword evidence="7" id="KW-1185">Reference proteome</keyword>
<dbReference type="InterPro" id="IPR013762">
    <property type="entry name" value="Integrase-like_cat_sf"/>
</dbReference>
<gene>
    <name evidence="6" type="ORF">NQ317_001872</name>
</gene>
<keyword evidence="1" id="KW-1017">Isopeptide bond</keyword>
<keyword evidence="2" id="KW-0597">Phosphoprotein</keyword>
<protein>
    <recommendedName>
        <fullName evidence="5">ZMYM2-like/QRICH1 C-terminal domain-containing protein</fullName>
    </recommendedName>
</protein>
<evidence type="ECO:0000256" key="2">
    <source>
        <dbReference type="ARBA" id="ARBA00022553"/>
    </source>
</evidence>
<evidence type="ECO:0000256" key="3">
    <source>
        <dbReference type="ARBA" id="ARBA00022843"/>
    </source>
</evidence>
<evidence type="ECO:0000313" key="6">
    <source>
        <dbReference type="EMBL" id="KAJ8956406.1"/>
    </source>
</evidence>
<evidence type="ECO:0000313" key="7">
    <source>
        <dbReference type="Proteomes" id="UP001162164"/>
    </source>
</evidence>
<dbReference type="InterPro" id="IPR021893">
    <property type="entry name" value="ZMYM2-like_C"/>
</dbReference>
<dbReference type="EMBL" id="JAPWTJ010003460">
    <property type="protein sequence ID" value="KAJ8956406.1"/>
    <property type="molecule type" value="Genomic_DNA"/>
</dbReference>
<sequence length="199" mass="22409">MWDENTPDGLQLSHELAWRGGKGFSACIQFFKEETDNFGNPKGRIEYNPIFSKTTQGGSKKLSDSKWLITNFDNPQMCPVRLLKKLMEKRGNLIQTDRLFLTPNPYWSQPNSKGWYKNSPVGKNIVSSWFKSAASDIGIDTKKVKITNHSARATAVSKLAKKGVVVNNSSLKLLDTVIVSQSNLTYNWTLNIIIRSLNP</sequence>
<dbReference type="Proteomes" id="UP001162164">
    <property type="component" value="Unassembled WGS sequence"/>
</dbReference>
<dbReference type="Pfam" id="PF12012">
    <property type="entry name" value="DUF3504"/>
    <property type="match status" value="1"/>
</dbReference>
<name>A0ABQ9IR06_9CUCU</name>
<dbReference type="InterPro" id="IPR011010">
    <property type="entry name" value="DNA_brk_join_enz"/>
</dbReference>
<organism evidence="6 7">
    <name type="scientific">Molorchus minor</name>
    <dbReference type="NCBI Taxonomy" id="1323400"/>
    <lineage>
        <taxon>Eukaryota</taxon>
        <taxon>Metazoa</taxon>
        <taxon>Ecdysozoa</taxon>
        <taxon>Arthropoda</taxon>
        <taxon>Hexapoda</taxon>
        <taxon>Insecta</taxon>
        <taxon>Pterygota</taxon>
        <taxon>Neoptera</taxon>
        <taxon>Endopterygota</taxon>
        <taxon>Coleoptera</taxon>
        <taxon>Polyphaga</taxon>
        <taxon>Cucujiformia</taxon>
        <taxon>Chrysomeloidea</taxon>
        <taxon>Cerambycidae</taxon>
        <taxon>Lamiinae</taxon>
        <taxon>Monochamini</taxon>
        <taxon>Molorchus</taxon>
    </lineage>
</organism>
<evidence type="ECO:0000256" key="1">
    <source>
        <dbReference type="ARBA" id="ARBA00022499"/>
    </source>
</evidence>
<keyword evidence="4" id="KW-0233">DNA recombination</keyword>